<keyword evidence="3" id="KW-0809">Transit peptide</keyword>
<accession>A0A316VB79</accession>
<dbReference type="InterPro" id="IPR051991">
    <property type="entry name" value="Mitoribosomal_protein_bL32"/>
</dbReference>
<dbReference type="PANTHER" id="PTHR21026:SF2">
    <property type="entry name" value="LARGE RIBOSOMAL SUBUNIT PROTEIN BL32M"/>
    <property type="match status" value="1"/>
</dbReference>
<comment type="similarity">
    <text evidence="2">Belongs to the bacterial ribosomal protein bL32 family.</text>
</comment>
<dbReference type="NCBIfam" id="TIGR01031">
    <property type="entry name" value="rpmF_bact"/>
    <property type="match status" value="1"/>
</dbReference>
<dbReference type="SUPFAM" id="SSF57829">
    <property type="entry name" value="Zn-binding ribosomal proteins"/>
    <property type="match status" value="1"/>
</dbReference>
<gene>
    <name evidence="9" type="ORF">FA14DRAFT_122060</name>
</gene>
<evidence type="ECO:0000313" key="9">
    <source>
        <dbReference type="EMBL" id="PWN34792.1"/>
    </source>
</evidence>
<dbReference type="InterPro" id="IPR011332">
    <property type="entry name" value="Ribosomal_zn-bd"/>
</dbReference>
<dbReference type="InParanoid" id="A0A316VB79"/>
<keyword evidence="5" id="KW-0496">Mitochondrion</keyword>
<dbReference type="GO" id="GO:0003735">
    <property type="term" value="F:structural constituent of ribosome"/>
    <property type="evidence" value="ECO:0007669"/>
    <property type="project" value="InterPro"/>
</dbReference>
<dbReference type="AlphaFoldDB" id="A0A316VB79"/>
<dbReference type="InterPro" id="IPR002677">
    <property type="entry name" value="Ribosomal_bL32"/>
</dbReference>
<evidence type="ECO:0000256" key="4">
    <source>
        <dbReference type="ARBA" id="ARBA00022980"/>
    </source>
</evidence>
<dbReference type="GO" id="GO:0006412">
    <property type="term" value="P:translation"/>
    <property type="evidence" value="ECO:0007669"/>
    <property type="project" value="InterPro"/>
</dbReference>
<dbReference type="EMBL" id="KZ819603">
    <property type="protein sequence ID" value="PWN34792.1"/>
    <property type="molecule type" value="Genomic_DNA"/>
</dbReference>
<keyword evidence="10" id="KW-1185">Reference proteome</keyword>
<evidence type="ECO:0000256" key="5">
    <source>
        <dbReference type="ARBA" id="ARBA00023128"/>
    </source>
</evidence>
<organism evidence="9 10">
    <name type="scientific">Meira miltonrushii</name>
    <dbReference type="NCBI Taxonomy" id="1280837"/>
    <lineage>
        <taxon>Eukaryota</taxon>
        <taxon>Fungi</taxon>
        <taxon>Dikarya</taxon>
        <taxon>Basidiomycota</taxon>
        <taxon>Ustilaginomycotina</taxon>
        <taxon>Exobasidiomycetes</taxon>
        <taxon>Exobasidiales</taxon>
        <taxon>Brachybasidiaceae</taxon>
        <taxon>Meira</taxon>
    </lineage>
</organism>
<protein>
    <recommendedName>
        <fullName evidence="7">Large ribosomal subunit protein bL32m</fullName>
    </recommendedName>
</protein>
<evidence type="ECO:0000256" key="2">
    <source>
        <dbReference type="ARBA" id="ARBA00008560"/>
    </source>
</evidence>
<dbReference type="Proteomes" id="UP000245771">
    <property type="component" value="Unassembled WGS sequence"/>
</dbReference>
<keyword evidence="4" id="KW-0689">Ribosomal protein</keyword>
<evidence type="ECO:0000256" key="7">
    <source>
        <dbReference type="ARBA" id="ARBA00039935"/>
    </source>
</evidence>
<evidence type="ECO:0000256" key="6">
    <source>
        <dbReference type="ARBA" id="ARBA00023274"/>
    </source>
</evidence>
<proteinExistence type="inferred from homology"/>
<reference evidence="9 10" key="1">
    <citation type="journal article" date="2018" name="Mol. Biol. Evol.">
        <title>Broad Genomic Sampling Reveals a Smut Pathogenic Ancestry of the Fungal Clade Ustilaginomycotina.</title>
        <authorList>
            <person name="Kijpornyongpan T."/>
            <person name="Mondo S.J."/>
            <person name="Barry K."/>
            <person name="Sandor L."/>
            <person name="Lee J."/>
            <person name="Lipzen A."/>
            <person name="Pangilinan J."/>
            <person name="LaButti K."/>
            <person name="Hainaut M."/>
            <person name="Henrissat B."/>
            <person name="Grigoriev I.V."/>
            <person name="Spatafora J.W."/>
            <person name="Aime M.C."/>
        </authorList>
    </citation>
    <scope>NUCLEOTIDE SEQUENCE [LARGE SCALE GENOMIC DNA]</scope>
    <source>
        <strain evidence="9 10">MCA 3882</strain>
    </source>
</reference>
<evidence type="ECO:0000256" key="8">
    <source>
        <dbReference type="SAM" id="MobiDB-lite"/>
    </source>
</evidence>
<dbReference type="PANTHER" id="PTHR21026">
    <property type="entry name" value="39S RIBOSOMAL PROTEIN L32, MITOCHONDRIAL"/>
    <property type="match status" value="1"/>
</dbReference>
<dbReference type="RefSeq" id="XP_025355094.1">
    <property type="nucleotide sequence ID" value="XM_025496498.1"/>
</dbReference>
<dbReference type="STRING" id="1280837.A0A316VB79"/>
<comment type="subcellular location">
    <subcellularLocation>
        <location evidence="1">Mitochondrion</location>
    </subcellularLocation>
</comment>
<dbReference type="OrthoDB" id="2014905at2759"/>
<feature type="region of interest" description="Disordered" evidence="8">
    <location>
        <begin position="1"/>
        <end position="24"/>
    </location>
</feature>
<dbReference type="Pfam" id="PF01783">
    <property type="entry name" value="Ribosomal_L32p"/>
    <property type="match status" value="1"/>
</dbReference>
<evidence type="ECO:0000313" key="10">
    <source>
        <dbReference type="Proteomes" id="UP000245771"/>
    </source>
</evidence>
<dbReference type="HAMAP" id="MF_00340">
    <property type="entry name" value="Ribosomal_bL32"/>
    <property type="match status" value="1"/>
</dbReference>
<dbReference type="GeneID" id="37018279"/>
<evidence type="ECO:0000256" key="3">
    <source>
        <dbReference type="ARBA" id="ARBA00022946"/>
    </source>
</evidence>
<sequence length="77" mass="8739">MLHAVPKSKISHSRKAMRSANKGLKDRVDFVHCPACGKPKLAHHICAHCYSFISRTQKQEARLEQNQSAKQEQGQQE</sequence>
<name>A0A316VB79_9BASI</name>
<evidence type="ECO:0000256" key="1">
    <source>
        <dbReference type="ARBA" id="ARBA00004173"/>
    </source>
</evidence>
<dbReference type="GO" id="GO:0005762">
    <property type="term" value="C:mitochondrial large ribosomal subunit"/>
    <property type="evidence" value="ECO:0007669"/>
    <property type="project" value="TreeGrafter"/>
</dbReference>
<keyword evidence="6" id="KW-0687">Ribonucleoprotein</keyword>
<dbReference type="FunCoup" id="A0A316VB79">
    <property type="interactions" value="107"/>
</dbReference>